<dbReference type="EMBL" id="RBNX01000029">
    <property type="protein sequence ID" value="RML83829.1"/>
    <property type="molecule type" value="Genomic_DNA"/>
</dbReference>
<gene>
    <name evidence="4" type="ORF">ALQ89_05530</name>
</gene>
<dbReference type="InterPro" id="IPR036873">
    <property type="entry name" value="Rhodanese-like_dom_sf"/>
</dbReference>
<evidence type="ECO:0000313" key="5">
    <source>
        <dbReference type="Proteomes" id="UP000280350"/>
    </source>
</evidence>
<dbReference type="CDD" id="cd01532">
    <property type="entry name" value="4RHOD_Repeat_1"/>
    <property type="match status" value="1"/>
</dbReference>
<sequence length="638" mass="70733">MGPDRHAARCRAFTGLYPQRARTPGNQRPGNSPATRPSRSAVTEKQRCASGQQCFQRSSVDQHPRLRRRYWHRETCGLRPGRHRKTVHLRLFECRSHHPRHSGSANREPRPMTTPATRSFADVRQALLDRQELALVDVREEAPFAQAHPLFAVNIPLSKLELEVFPRIPRRDTAITLYDDGEGLAQVALQRLQALGYSDVRLLDGGLQGWREAGGELFIDVNVPSKAFGELVEHHRATPSLAAEEVKALLDNNADVVVLDARRYDEYQTMSIPGGISVPGAELVLRARELAPDPNTRIIVNCAGRTRSIIGTQSLVNAGLPNQINALRNGTIGWLLAGQTLDHGQDRRFAAVSEETRETASADARKVADRAKVKRASRADLQRWQAETSRTTYLFDVRTPEEFAKGHLPGARSTPGGQLVQETDHFASVRGARIALVDDDGVRANMSASWLAQLGWDVSVLDDLHAADFSETGDWDAPFPAPPQVEAISVETLVQWQTQVKVAVLDFTASANYVKQHIPGAWWTLRADLKQALEKIPAADRYVLTCGSSRLARFAVADVEALTDKPVFLLDGGTASWIKAGLPLEHGESRLASPRIDRYRRPYEGTDAPREAMQAYLDWESGLVEQLGRDGTHGFYVI</sequence>
<organism evidence="4 5">
    <name type="scientific">Pseudomonas amygdali pv. tabaci</name>
    <name type="common">Pseudomonas syringae pv. tabaci</name>
    <dbReference type="NCBI Taxonomy" id="322"/>
    <lineage>
        <taxon>Bacteria</taxon>
        <taxon>Pseudomonadati</taxon>
        <taxon>Pseudomonadota</taxon>
        <taxon>Gammaproteobacteria</taxon>
        <taxon>Pseudomonadales</taxon>
        <taxon>Pseudomonadaceae</taxon>
        <taxon>Pseudomonas</taxon>
        <taxon>Pseudomonas amygdali</taxon>
    </lineage>
</organism>
<dbReference type="PANTHER" id="PTHR43855">
    <property type="entry name" value="THIOSULFATE SULFURTRANSFERASE"/>
    <property type="match status" value="1"/>
</dbReference>
<comment type="caution">
    <text evidence="4">The sequence shown here is derived from an EMBL/GenBank/DDBJ whole genome shotgun (WGS) entry which is preliminary data.</text>
</comment>
<dbReference type="SUPFAM" id="SSF52821">
    <property type="entry name" value="Rhodanese/Cell cycle control phosphatase"/>
    <property type="match status" value="4"/>
</dbReference>
<dbReference type="Pfam" id="PF00581">
    <property type="entry name" value="Rhodanese"/>
    <property type="match status" value="4"/>
</dbReference>
<feature type="domain" description="Rhodanese" evidence="3">
    <location>
        <begin position="388"/>
        <end position="586"/>
    </location>
</feature>
<dbReference type="AlphaFoldDB" id="A0AAX1W0X6"/>
<dbReference type="CDD" id="cd01534">
    <property type="entry name" value="4RHOD_Repeat_3"/>
    <property type="match status" value="1"/>
</dbReference>
<dbReference type="SMART" id="SM00450">
    <property type="entry name" value="RHOD"/>
    <property type="match status" value="4"/>
</dbReference>
<feature type="domain" description="Rhodanese" evidence="3">
    <location>
        <begin position="129"/>
        <end position="219"/>
    </location>
</feature>
<feature type="region of interest" description="Disordered" evidence="2">
    <location>
        <begin position="13"/>
        <end position="50"/>
    </location>
</feature>
<evidence type="ECO:0000256" key="1">
    <source>
        <dbReference type="ARBA" id="ARBA00022737"/>
    </source>
</evidence>
<dbReference type="Proteomes" id="UP000280350">
    <property type="component" value="Unassembled WGS sequence"/>
</dbReference>
<feature type="domain" description="Rhodanese" evidence="3">
    <location>
        <begin position="252"/>
        <end position="343"/>
    </location>
</feature>
<evidence type="ECO:0000256" key="2">
    <source>
        <dbReference type="SAM" id="MobiDB-lite"/>
    </source>
</evidence>
<keyword evidence="1" id="KW-0677">Repeat</keyword>
<evidence type="ECO:0000259" key="3">
    <source>
        <dbReference type="PROSITE" id="PS50206"/>
    </source>
</evidence>
<dbReference type="InterPro" id="IPR051126">
    <property type="entry name" value="Thiosulfate_sulfurtransferase"/>
</dbReference>
<name>A0AAX1W0X6_PSEAJ</name>
<protein>
    <submittedName>
        <fullName evidence="4">Rhodanese-like domain-containing protein</fullName>
    </submittedName>
</protein>
<dbReference type="CDD" id="cd01535">
    <property type="entry name" value="4RHOD_Repeat_4"/>
    <property type="match status" value="1"/>
</dbReference>
<dbReference type="InterPro" id="IPR001763">
    <property type="entry name" value="Rhodanese-like_dom"/>
</dbReference>
<dbReference type="PROSITE" id="PS50206">
    <property type="entry name" value="RHODANESE_3"/>
    <property type="match status" value="3"/>
</dbReference>
<accession>A0AAX1W0X6</accession>
<dbReference type="Gene3D" id="3.40.250.10">
    <property type="entry name" value="Rhodanese-like domain"/>
    <property type="match status" value="4"/>
</dbReference>
<dbReference type="PANTHER" id="PTHR43855:SF1">
    <property type="entry name" value="THIOSULFATE SULFURTRANSFERASE"/>
    <property type="match status" value="1"/>
</dbReference>
<proteinExistence type="predicted"/>
<evidence type="ECO:0000313" key="4">
    <source>
        <dbReference type="EMBL" id="RML83829.1"/>
    </source>
</evidence>
<reference evidence="4 5" key="1">
    <citation type="submission" date="2018-08" db="EMBL/GenBank/DDBJ databases">
        <title>Recombination of ecologically and evolutionarily significant loci maintains genetic cohesion in the Pseudomonas syringae species complex.</title>
        <authorList>
            <person name="Dillon M."/>
            <person name="Thakur S."/>
            <person name="Almeida R.N.D."/>
            <person name="Weir B.S."/>
            <person name="Guttman D.S."/>
        </authorList>
    </citation>
    <scope>NUCLEOTIDE SEQUENCE [LARGE SCALE GENOMIC DNA]</scope>
    <source>
        <strain evidence="4 5">ICMP 2851</strain>
    </source>
</reference>
<feature type="compositionally biased region" description="Polar residues" evidence="2">
    <location>
        <begin position="24"/>
        <end position="41"/>
    </location>
</feature>